<dbReference type="Proteomes" id="UP000269945">
    <property type="component" value="Unassembled WGS sequence"/>
</dbReference>
<dbReference type="AlphaFoldDB" id="A0A9X9LSK5"/>
<reference evidence="2 3" key="1">
    <citation type="submission" date="2018-10" db="EMBL/GenBank/DDBJ databases">
        <authorList>
            <person name="Ekblom R."/>
            <person name="Jareborg N."/>
        </authorList>
    </citation>
    <scope>NUCLEOTIDE SEQUENCE [LARGE SCALE GENOMIC DNA]</scope>
    <source>
        <tissue evidence="2">Muscle</tissue>
    </source>
</reference>
<keyword evidence="3" id="KW-1185">Reference proteome</keyword>
<dbReference type="EMBL" id="CYRY02014883">
    <property type="protein sequence ID" value="VCW84684.1"/>
    <property type="molecule type" value="Genomic_DNA"/>
</dbReference>
<feature type="non-terminal residue" evidence="2">
    <location>
        <position position="1"/>
    </location>
</feature>
<proteinExistence type="predicted"/>
<name>A0A9X9LSK5_GULGU</name>
<comment type="caution">
    <text evidence="2">The sequence shown here is derived from an EMBL/GenBank/DDBJ whole genome shotgun (WGS) entry which is preliminary data.</text>
</comment>
<evidence type="ECO:0000313" key="2">
    <source>
        <dbReference type="EMBL" id="VCW84684.1"/>
    </source>
</evidence>
<gene>
    <name evidence="2" type="ORF">BN2614_LOCUS4</name>
</gene>
<feature type="compositionally biased region" description="Basic and acidic residues" evidence="1">
    <location>
        <begin position="10"/>
        <end position="28"/>
    </location>
</feature>
<organism evidence="2 3">
    <name type="scientific">Gulo gulo</name>
    <name type="common">Wolverine</name>
    <name type="synonym">Gluton</name>
    <dbReference type="NCBI Taxonomy" id="48420"/>
    <lineage>
        <taxon>Eukaryota</taxon>
        <taxon>Metazoa</taxon>
        <taxon>Chordata</taxon>
        <taxon>Craniata</taxon>
        <taxon>Vertebrata</taxon>
        <taxon>Euteleostomi</taxon>
        <taxon>Mammalia</taxon>
        <taxon>Eutheria</taxon>
        <taxon>Laurasiatheria</taxon>
        <taxon>Carnivora</taxon>
        <taxon>Caniformia</taxon>
        <taxon>Musteloidea</taxon>
        <taxon>Mustelidae</taxon>
        <taxon>Guloninae</taxon>
        <taxon>Gulo</taxon>
    </lineage>
</organism>
<evidence type="ECO:0000313" key="3">
    <source>
        <dbReference type="Proteomes" id="UP000269945"/>
    </source>
</evidence>
<accession>A0A9X9LSK5</accession>
<evidence type="ECO:0000256" key="1">
    <source>
        <dbReference type="SAM" id="MobiDB-lite"/>
    </source>
</evidence>
<feature type="region of interest" description="Disordered" evidence="1">
    <location>
        <begin position="1"/>
        <end position="28"/>
    </location>
</feature>
<protein>
    <submittedName>
        <fullName evidence="2">Uncharacterized protein</fullName>
    </submittedName>
</protein>
<sequence length="71" mass="8043">ITEVPGVDSARTETPEGRKKGENRVDKDRFQFRIKTDNTQVHLAIIAPVPVQCKPREGRLRCRLQSVARSS</sequence>